<protein>
    <submittedName>
        <fullName evidence="2">Uncharacterized protein</fullName>
    </submittedName>
</protein>
<evidence type="ECO:0000313" key="3">
    <source>
        <dbReference type="Proteomes" id="UP000077202"/>
    </source>
</evidence>
<feature type="compositionally biased region" description="Low complexity" evidence="1">
    <location>
        <begin position="16"/>
        <end position="25"/>
    </location>
</feature>
<feature type="region of interest" description="Disordered" evidence="1">
    <location>
        <begin position="1"/>
        <end position="26"/>
    </location>
</feature>
<gene>
    <name evidence="2" type="ORF">AXG93_2482s1090</name>
</gene>
<organism evidence="2 3">
    <name type="scientific">Marchantia polymorpha subsp. ruderalis</name>
    <dbReference type="NCBI Taxonomy" id="1480154"/>
    <lineage>
        <taxon>Eukaryota</taxon>
        <taxon>Viridiplantae</taxon>
        <taxon>Streptophyta</taxon>
        <taxon>Embryophyta</taxon>
        <taxon>Marchantiophyta</taxon>
        <taxon>Marchantiopsida</taxon>
        <taxon>Marchantiidae</taxon>
        <taxon>Marchantiales</taxon>
        <taxon>Marchantiaceae</taxon>
        <taxon>Marchantia</taxon>
    </lineage>
</organism>
<proteinExistence type="predicted"/>
<evidence type="ECO:0000256" key="1">
    <source>
        <dbReference type="SAM" id="MobiDB-lite"/>
    </source>
</evidence>
<name>A0A176VDS1_MARPO</name>
<dbReference type="AlphaFoldDB" id="A0A176VDS1"/>
<dbReference type="EMBL" id="LVLJ01004059">
    <property type="protein sequence ID" value="OAE18461.1"/>
    <property type="molecule type" value="Genomic_DNA"/>
</dbReference>
<sequence length="119" mass="12762">MDVDFHHNNAVHQVTGSGRSSRHGSAATWMSWSVTGADTRAGARRWPPPNVVIHEDPERTFGDVDRSRVKAVAVRLQASPAAAKSTGGEGRVVEAARPQIVLAPRFGGAVERDREVGVD</sequence>
<accession>A0A176VDS1</accession>
<evidence type="ECO:0000313" key="2">
    <source>
        <dbReference type="EMBL" id="OAE18461.1"/>
    </source>
</evidence>
<comment type="caution">
    <text evidence="2">The sequence shown here is derived from an EMBL/GenBank/DDBJ whole genome shotgun (WGS) entry which is preliminary data.</text>
</comment>
<keyword evidence="3" id="KW-1185">Reference proteome</keyword>
<reference evidence="2" key="1">
    <citation type="submission" date="2016-03" db="EMBL/GenBank/DDBJ databases">
        <title>Mechanisms controlling the formation of the plant cell surface in tip-growing cells are functionally conserved among land plants.</title>
        <authorList>
            <person name="Honkanen S."/>
            <person name="Jones V.A."/>
            <person name="Morieri G."/>
            <person name="Champion C."/>
            <person name="Hetherington A.J."/>
            <person name="Kelly S."/>
            <person name="Saint-Marcoux D."/>
            <person name="Proust H."/>
            <person name="Prescott H."/>
            <person name="Dolan L."/>
        </authorList>
    </citation>
    <scope>NUCLEOTIDE SEQUENCE [LARGE SCALE GENOMIC DNA]</scope>
    <source>
        <tissue evidence="2">Whole gametophyte</tissue>
    </source>
</reference>
<dbReference type="Proteomes" id="UP000077202">
    <property type="component" value="Unassembled WGS sequence"/>
</dbReference>